<feature type="non-terminal residue" evidence="2">
    <location>
        <position position="85"/>
    </location>
</feature>
<accession>A0A930HDH7</accession>
<sequence length="85" mass="9984">MALSKNTSKATHAQASTRRKSKPREKVSPKVDWFPEELEAFKPPERYTVSEWADRYRVLTNISAEPGRWRTARTPYLKEPMDKFT</sequence>
<proteinExistence type="predicted"/>
<gene>
    <name evidence="2" type="ORF">HXM71_06970</name>
</gene>
<dbReference type="EMBL" id="JABZQH010000299">
    <property type="protein sequence ID" value="MBF1352838.1"/>
    <property type="molecule type" value="Genomic_DNA"/>
</dbReference>
<protein>
    <submittedName>
        <fullName evidence="2">Terminase</fullName>
    </submittedName>
</protein>
<feature type="region of interest" description="Disordered" evidence="1">
    <location>
        <begin position="1"/>
        <end position="28"/>
    </location>
</feature>
<dbReference type="AlphaFoldDB" id="A0A930HDH7"/>
<name>A0A930HDH7_9FIRM</name>
<feature type="compositionally biased region" description="Polar residues" evidence="1">
    <location>
        <begin position="1"/>
        <end position="16"/>
    </location>
</feature>
<evidence type="ECO:0000313" key="2">
    <source>
        <dbReference type="EMBL" id="MBF1352838.1"/>
    </source>
</evidence>
<comment type="caution">
    <text evidence="2">The sequence shown here is derived from an EMBL/GenBank/DDBJ whole genome shotgun (WGS) entry which is preliminary data.</text>
</comment>
<dbReference type="Proteomes" id="UP000722050">
    <property type="component" value="Unassembled WGS sequence"/>
</dbReference>
<evidence type="ECO:0000256" key="1">
    <source>
        <dbReference type="SAM" id="MobiDB-lite"/>
    </source>
</evidence>
<evidence type="ECO:0000313" key="3">
    <source>
        <dbReference type="Proteomes" id="UP000722050"/>
    </source>
</evidence>
<reference evidence="2" key="1">
    <citation type="submission" date="2020-04" db="EMBL/GenBank/DDBJ databases">
        <title>Deep metagenomics examines the oral microbiome during advanced dental caries in children, revealing novel taxa and co-occurrences with host molecules.</title>
        <authorList>
            <person name="Baker J.L."/>
            <person name="Morton J.T."/>
            <person name="Dinis M."/>
            <person name="Alvarez R."/>
            <person name="Tran N.C."/>
            <person name="Knight R."/>
            <person name="Edlund A."/>
        </authorList>
    </citation>
    <scope>NUCLEOTIDE SEQUENCE</scope>
    <source>
        <strain evidence="2">JCVI_24_bin.8</strain>
    </source>
</reference>
<organism evidence="2 3">
    <name type="scientific">Mogibacterium diversum</name>
    <dbReference type="NCBI Taxonomy" id="114527"/>
    <lineage>
        <taxon>Bacteria</taxon>
        <taxon>Bacillati</taxon>
        <taxon>Bacillota</taxon>
        <taxon>Clostridia</taxon>
        <taxon>Peptostreptococcales</taxon>
        <taxon>Anaerovoracaceae</taxon>
        <taxon>Mogibacterium</taxon>
    </lineage>
</organism>